<evidence type="ECO:0000313" key="1">
    <source>
        <dbReference type="EMBL" id="VEL37253.1"/>
    </source>
</evidence>
<proteinExistence type="predicted"/>
<gene>
    <name evidence="1" type="ORF">PXEA_LOCUS30693</name>
</gene>
<protein>
    <submittedName>
        <fullName evidence="1">Uncharacterized protein</fullName>
    </submittedName>
</protein>
<dbReference type="Proteomes" id="UP000784294">
    <property type="component" value="Unassembled WGS sequence"/>
</dbReference>
<accession>A0A448XIC2</accession>
<dbReference type="AlphaFoldDB" id="A0A448XIC2"/>
<sequence>MPSLDYILCLLSATIILKNSSLIATHHSAERSIFGPGFPPTTIDIASEDANDKSPRMCKVCRPEPDASVEAYILWVTAFLTLKCRVRRQSSGSIAKSSSSQFARSSIESKDRRYQTKCCFSPGLYQSLSFLPTQLKPAFCLETVLFPSEQFCRIYSGQTLPRSGGATFRQRIACGNLLCKF</sequence>
<reference evidence="1" key="1">
    <citation type="submission" date="2018-11" db="EMBL/GenBank/DDBJ databases">
        <authorList>
            <consortium name="Pathogen Informatics"/>
        </authorList>
    </citation>
    <scope>NUCLEOTIDE SEQUENCE</scope>
</reference>
<dbReference type="EMBL" id="CAAALY010254419">
    <property type="protein sequence ID" value="VEL37253.1"/>
    <property type="molecule type" value="Genomic_DNA"/>
</dbReference>
<comment type="caution">
    <text evidence="1">The sequence shown here is derived from an EMBL/GenBank/DDBJ whole genome shotgun (WGS) entry which is preliminary data.</text>
</comment>
<keyword evidence="2" id="KW-1185">Reference proteome</keyword>
<organism evidence="1 2">
    <name type="scientific">Protopolystoma xenopodis</name>
    <dbReference type="NCBI Taxonomy" id="117903"/>
    <lineage>
        <taxon>Eukaryota</taxon>
        <taxon>Metazoa</taxon>
        <taxon>Spiralia</taxon>
        <taxon>Lophotrochozoa</taxon>
        <taxon>Platyhelminthes</taxon>
        <taxon>Monogenea</taxon>
        <taxon>Polyopisthocotylea</taxon>
        <taxon>Polystomatidea</taxon>
        <taxon>Polystomatidae</taxon>
        <taxon>Protopolystoma</taxon>
    </lineage>
</organism>
<evidence type="ECO:0000313" key="2">
    <source>
        <dbReference type="Proteomes" id="UP000784294"/>
    </source>
</evidence>
<name>A0A448XIC2_9PLAT</name>